<evidence type="ECO:0000313" key="2">
    <source>
        <dbReference type="Proteomes" id="UP001149165"/>
    </source>
</evidence>
<name>A0A9W9GDD3_9EURO</name>
<organism evidence="1 2">
    <name type="scientific">Penicillium angulare</name>
    <dbReference type="NCBI Taxonomy" id="116970"/>
    <lineage>
        <taxon>Eukaryota</taxon>
        <taxon>Fungi</taxon>
        <taxon>Dikarya</taxon>
        <taxon>Ascomycota</taxon>
        <taxon>Pezizomycotina</taxon>
        <taxon>Eurotiomycetes</taxon>
        <taxon>Eurotiomycetidae</taxon>
        <taxon>Eurotiales</taxon>
        <taxon>Aspergillaceae</taxon>
        <taxon>Penicillium</taxon>
    </lineage>
</organism>
<gene>
    <name evidence="1" type="ORF">N7456_001060</name>
</gene>
<protein>
    <submittedName>
        <fullName evidence="1">Subtilisin-like protein</fullName>
    </submittedName>
</protein>
<accession>A0A9W9GDD3</accession>
<proteinExistence type="predicted"/>
<comment type="caution">
    <text evidence="1">The sequence shown here is derived from an EMBL/GenBank/DDBJ whole genome shotgun (WGS) entry which is preliminary data.</text>
</comment>
<keyword evidence="2" id="KW-1185">Reference proteome</keyword>
<evidence type="ECO:0000313" key="1">
    <source>
        <dbReference type="EMBL" id="KAJ5116712.1"/>
    </source>
</evidence>
<dbReference type="EMBL" id="JAPQKH010000001">
    <property type="protein sequence ID" value="KAJ5116712.1"/>
    <property type="molecule type" value="Genomic_DNA"/>
</dbReference>
<reference evidence="1" key="1">
    <citation type="submission" date="2022-11" db="EMBL/GenBank/DDBJ databases">
        <authorList>
            <person name="Petersen C."/>
        </authorList>
    </citation>
    <scope>NUCLEOTIDE SEQUENCE</scope>
    <source>
        <strain evidence="1">IBT 30069</strain>
    </source>
</reference>
<sequence>MNEGLEADVEQGLDNLATWLICVAKRFIPPVVGDLDESCAIHEEYPDTSGRNRPTNVKLVCPRAQLSHPNDENNHLQFHCQCKESHDDSSMHYKGRIYFLRLIKSFTDQADF</sequence>
<dbReference type="AlphaFoldDB" id="A0A9W9GDD3"/>
<dbReference type="Proteomes" id="UP001149165">
    <property type="component" value="Unassembled WGS sequence"/>
</dbReference>
<reference evidence="1" key="2">
    <citation type="journal article" date="2023" name="IMA Fungus">
        <title>Comparative genomic study of the Penicillium genus elucidates a diverse pangenome and 15 lateral gene transfer events.</title>
        <authorList>
            <person name="Petersen C."/>
            <person name="Sorensen T."/>
            <person name="Nielsen M.R."/>
            <person name="Sondergaard T.E."/>
            <person name="Sorensen J.L."/>
            <person name="Fitzpatrick D.A."/>
            <person name="Frisvad J.C."/>
            <person name="Nielsen K.L."/>
        </authorList>
    </citation>
    <scope>NUCLEOTIDE SEQUENCE</scope>
    <source>
        <strain evidence="1">IBT 30069</strain>
    </source>
</reference>